<keyword evidence="7" id="KW-1185">Reference proteome</keyword>
<reference evidence="8" key="1">
    <citation type="submission" date="2025-08" db="UniProtKB">
        <authorList>
            <consortium name="RefSeq"/>
        </authorList>
    </citation>
    <scope>IDENTIFICATION</scope>
    <source>
        <tissue evidence="8">Whole larvae</tissue>
    </source>
</reference>
<dbReference type="Pfam" id="PF00501">
    <property type="entry name" value="AMP-binding"/>
    <property type="match status" value="1"/>
</dbReference>
<accession>A0ABM3MST5</accession>
<keyword evidence="4" id="KW-0576">Peroxisome</keyword>
<feature type="domain" description="AMP-dependent synthetase/ligase" evidence="5">
    <location>
        <begin position="28"/>
        <end position="406"/>
    </location>
</feature>
<dbReference type="Proteomes" id="UP001652740">
    <property type="component" value="Unplaced"/>
</dbReference>
<comment type="subcellular location">
    <subcellularLocation>
        <location evidence="1">Peroxisome</location>
    </subcellularLocation>
</comment>
<dbReference type="Gene3D" id="3.40.50.12780">
    <property type="entry name" value="N-terminal domain of ligase-like"/>
    <property type="match status" value="1"/>
</dbReference>
<dbReference type="InterPro" id="IPR042099">
    <property type="entry name" value="ANL_N_sf"/>
</dbReference>
<dbReference type="PANTHER" id="PTHR24096">
    <property type="entry name" value="LONG-CHAIN-FATTY-ACID--COA LIGASE"/>
    <property type="match status" value="1"/>
</dbReference>
<dbReference type="GeneID" id="113522308"/>
<sequence length="549" mass="60523">MLKNNLYVYSEDEVWVPANLNFGEYFLRRAYQFKDKPAFINAATHEVYTFGELLQDSMNVAVSLTHIGVRKGNVVAICTESRKEFWSAVIGTVCTGAVLSPVNPGYTAGELKHILGIAEPNYVFCSPSFYEKQEKTLRSLTFLKKIIVFGDKCPSDVLLYRDLVLPISGDAKSGIIVTNRLTRDVRYEEFTVADVCGGSDALFILYSSGTTGLPKGVMLTHLNVLTSCSLPSAVDPNTMGLIITPWYHTMGLVGTFNSLVLGRSLVYLSKFELDLYLRTIERYKISHLNIVPPVLVAACKSEAQYDLSSVQLIYSGGAPLQNDTLSIVKTKFPNIIAVTQGYGMTETTLAVVRTLFQNAKQGKAGSVGLVTPGTVAKVVDIETRKPVGPNVHGELCFKGPLIMKGYIGKDKTDDFDDEGFFKTGDIGYYDDDKYFFIVDRLKELIKYKAFQVPPAEIEALLLQHEAVQDAGVVGLKHKESGEVPLAFVVKRPGKTVTEKEIQAFVAERLSNPKHLRGGVRFVTAIPKNPSGKILRKELRKMASKAASKL</sequence>
<dbReference type="PROSITE" id="PS00455">
    <property type="entry name" value="AMP_BINDING"/>
    <property type="match status" value="1"/>
</dbReference>
<evidence type="ECO:0000313" key="7">
    <source>
        <dbReference type="Proteomes" id="UP001652740"/>
    </source>
</evidence>
<evidence type="ECO:0000313" key="8">
    <source>
        <dbReference type="RefSeq" id="XP_052754223.1"/>
    </source>
</evidence>
<evidence type="ECO:0000259" key="5">
    <source>
        <dbReference type="Pfam" id="PF00501"/>
    </source>
</evidence>
<dbReference type="RefSeq" id="XP_052754223.1">
    <property type="nucleotide sequence ID" value="XM_052898263.1"/>
</dbReference>
<dbReference type="Gene3D" id="3.30.300.30">
    <property type="match status" value="1"/>
</dbReference>
<dbReference type="InterPro" id="IPR000873">
    <property type="entry name" value="AMP-dep_synth/lig_dom"/>
</dbReference>
<comment type="similarity">
    <text evidence="2">Belongs to the ATP-dependent AMP-binding enzyme family.</text>
</comment>
<dbReference type="Pfam" id="PF13193">
    <property type="entry name" value="AMP-binding_C"/>
    <property type="match status" value="1"/>
</dbReference>
<dbReference type="InterPro" id="IPR045851">
    <property type="entry name" value="AMP-bd_C_sf"/>
</dbReference>
<name>A0ABM3MST5_GALME</name>
<dbReference type="InterPro" id="IPR025110">
    <property type="entry name" value="AMP-bd_C"/>
</dbReference>
<evidence type="ECO:0000256" key="3">
    <source>
        <dbReference type="ARBA" id="ARBA00022598"/>
    </source>
</evidence>
<protein>
    <submittedName>
        <fullName evidence="8">Uncharacterized protein LOC113522308</fullName>
    </submittedName>
</protein>
<dbReference type="SUPFAM" id="SSF56801">
    <property type="entry name" value="Acetyl-CoA synthetase-like"/>
    <property type="match status" value="1"/>
</dbReference>
<evidence type="ECO:0000259" key="6">
    <source>
        <dbReference type="Pfam" id="PF13193"/>
    </source>
</evidence>
<dbReference type="CDD" id="cd05911">
    <property type="entry name" value="Firefly_Luc_like"/>
    <property type="match status" value="1"/>
</dbReference>
<keyword evidence="3" id="KW-0436">Ligase</keyword>
<dbReference type="InterPro" id="IPR020845">
    <property type="entry name" value="AMP-binding_CS"/>
</dbReference>
<evidence type="ECO:0000256" key="4">
    <source>
        <dbReference type="ARBA" id="ARBA00023140"/>
    </source>
</evidence>
<feature type="domain" description="AMP-binding enzyme C-terminal" evidence="6">
    <location>
        <begin position="456"/>
        <end position="532"/>
    </location>
</feature>
<organism evidence="7 8">
    <name type="scientific">Galleria mellonella</name>
    <name type="common">Greater wax moth</name>
    <dbReference type="NCBI Taxonomy" id="7137"/>
    <lineage>
        <taxon>Eukaryota</taxon>
        <taxon>Metazoa</taxon>
        <taxon>Ecdysozoa</taxon>
        <taxon>Arthropoda</taxon>
        <taxon>Hexapoda</taxon>
        <taxon>Insecta</taxon>
        <taxon>Pterygota</taxon>
        <taxon>Neoptera</taxon>
        <taxon>Endopterygota</taxon>
        <taxon>Lepidoptera</taxon>
        <taxon>Glossata</taxon>
        <taxon>Ditrysia</taxon>
        <taxon>Pyraloidea</taxon>
        <taxon>Pyralidae</taxon>
        <taxon>Galleriinae</taxon>
        <taxon>Galleria</taxon>
    </lineage>
</organism>
<proteinExistence type="inferred from homology"/>
<gene>
    <name evidence="8" type="primary">LOC113522308</name>
</gene>
<dbReference type="PANTHER" id="PTHR24096:SF149">
    <property type="entry name" value="AMP-BINDING DOMAIN-CONTAINING PROTEIN-RELATED"/>
    <property type="match status" value="1"/>
</dbReference>
<evidence type="ECO:0000256" key="2">
    <source>
        <dbReference type="ARBA" id="ARBA00006432"/>
    </source>
</evidence>
<evidence type="ECO:0000256" key="1">
    <source>
        <dbReference type="ARBA" id="ARBA00004275"/>
    </source>
</evidence>